<dbReference type="GO" id="GO:0016829">
    <property type="term" value="F:lyase activity"/>
    <property type="evidence" value="ECO:0007669"/>
    <property type="project" value="UniProtKB-KW"/>
</dbReference>
<keyword evidence="2" id="KW-0456">Lyase</keyword>
<keyword evidence="3" id="KW-1185">Reference proteome</keyword>
<evidence type="ECO:0000313" key="2">
    <source>
        <dbReference type="EMBL" id="QBF47119.1"/>
    </source>
</evidence>
<protein>
    <submittedName>
        <fullName evidence="2">Lactoylglutathione lyase</fullName>
    </submittedName>
</protein>
<feature type="domain" description="VOC" evidence="1">
    <location>
        <begin position="187"/>
        <end position="317"/>
    </location>
</feature>
<dbReference type="SUPFAM" id="SSF54593">
    <property type="entry name" value="Glyoxalase/Bleomycin resistance protein/Dihydroxybiphenyl dioxygenase"/>
    <property type="match status" value="1"/>
</dbReference>
<dbReference type="Proteomes" id="UP000290408">
    <property type="component" value="Chromosome"/>
</dbReference>
<gene>
    <name evidence="2" type="ORF">EXU32_13205</name>
</gene>
<evidence type="ECO:0000259" key="1">
    <source>
        <dbReference type="PROSITE" id="PS51819"/>
    </source>
</evidence>
<dbReference type="RefSeq" id="WP_130630318.1">
    <property type="nucleotide sequence ID" value="NZ_CP036164.1"/>
</dbReference>
<dbReference type="InterPro" id="IPR029068">
    <property type="entry name" value="Glyas_Bleomycin-R_OHBP_Dase"/>
</dbReference>
<dbReference type="InterPro" id="IPR037523">
    <property type="entry name" value="VOC_core"/>
</dbReference>
<sequence length="322" mass="36240">MFTMLLSGDLMVADADRMAQLLVDKVGITGHPNWRQAFPGHPYVAHFLRTHKSLAVAPTRVEPQGHLDADNPGDPMFPIYLHSLEELQGVTRPIKTHATVLITDDLKGVTQRLHERRVPFRLARRTPEMPFDRLWVGCLPEDPRYTPEVDGGLCIEIMGLEPLQMPDAVFQTPAAEPRDPAPSDLVRVVARGFLVRDLDDVLERLRTNLDWSPETVETFEDEGLRRARMTFALGHSASLDLIEPTRWDTEEGLFLHNWGPGPYYIRLSTIDLDAKAADLDARGTRYQRISGLDSVDGDLLRIDPEDLDGALVEIVAHTPTRH</sequence>
<dbReference type="PROSITE" id="PS51819">
    <property type="entry name" value="VOC"/>
    <property type="match status" value="1"/>
</dbReference>
<reference evidence="2 3" key="1">
    <citation type="submission" date="2019-02" db="EMBL/GenBank/DDBJ databases">
        <title>Genomic data mining of an Antarctic deep-sea actinobacterium, Janibacterlimosus P3-3-X1.</title>
        <authorList>
            <person name="Liao L."/>
            <person name="Chen B."/>
        </authorList>
    </citation>
    <scope>NUCLEOTIDE SEQUENCE [LARGE SCALE GENOMIC DNA]</scope>
    <source>
        <strain evidence="2 3">P3-3-X1</strain>
    </source>
</reference>
<name>A0A4P6MVR9_9MICO</name>
<evidence type="ECO:0000313" key="3">
    <source>
        <dbReference type="Proteomes" id="UP000290408"/>
    </source>
</evidence>
<accession>A0A4P6MVR9</accession>
<proteinExistence type="predicted"/>
<dbReference type="AlphaFoldDB" id="A0A4P6MVR9"/>
<dbReference type="OrthoDB" id="4771301at2"/>
<dbReference type="Gene3D" id="3.10.180.10">
    <property type="entry name" value="2,3-Dihydroxybiphenyl 1,2-Dioxygenase, domain 1"/>
    <property type="match status" value="1"/>
</dbReference>
<dbReference type="KEGG" id="jli:EXU32_13205"/>
<dbReference type="EMBL" id="CP036164">
    <property type="protein sequence ID" value="QBF47119.1"/>
    <property type="molecule type" value="Genomic_DNA"/>
</dbReference>
<organism evidence="2 3">
    <name type="scientific">Janibacter limosus</name>
    <dbReference type="NCBI Taxonomy" id="53458"/>
    <lineage>
        <taxon>Bacteria</taxon>
        <taxon>Bacillati</taxon>
        <taxon>Actinomycetota</taxon>
        <taxon>Actinomycetes</taxon>
        <taxon>Micrococcales</taxon>
        <taxon>Intrasporangiaceae</taxon>
        <taxon>Janibacter</taxon>
    </lineage>
</organism>